<accession>A0A9X4MZ59</accession>
<comment type="caution">
    <text evidence="1">The sequence shown here is derived from an EMBL/GenBank/DDBJ whole genome shotgun (WGS) entry which is preliminary data.</text>
</comment>
<protein>
    <submittedName>
        <fullName evidence="1">Uncharacterized protein</fullName>
    </submittedName>
</protein>
<evidence type="ECO:0000313" key="2">
    <source>
        <dbReference type="Proteomes" id="UP001152599"/>
    </source>
</evidence>
<sequence length="67" mass="7793">MNILKPISVKRRTKQEARFHPKMGALSTNVTRIQQTIFGVPIKTLHKYRETYFGEVKDCKECKVSLV</sequence>
<organism evidence="1 2">
    <name type="scientific">Profundicola chukchiensis</name>
    <dbReference type="NCBI Taxonomy" id="2961959"/>
    <lineage>
        <taxon>Bacteria</taxon>
        <taxon>Pseudomonadati</taxon>
        <taxon>Bacteroidota</taxon>
        <taxon>Flavobacteriia</taxon>
        <taxon>Flavobacteriales</taxon>
        <taxon>Weeksellaceae</taxon>
        <taxon>Profundicola</taxon>
    </lineage>
</organism>
<dbReference type="Proteomes" id="UP001152599">
    <property type="component" value="Unassembled WGS sequence"/>
</dbReference>
<proteinExistence type="predicted"/>
<dbReference type="AlphaFoldDB" id="A0A9X4MZ59"/>
<name>A0A9X4MZ59_9FLAO</name>
<reference evidence="1" key="1">
    <citation type="submission" date="2022-07" db="EMBL/GenBank/DDBJ databases">
        <title>Description and genome-wide analysis of Profundicola chukchiensis gen. nov., sp. nov., marine bacteria isolated from bottom sediments of the Chukchi Sea.</title>
        <authorList>
            <person name="Romanenko L."/>
            <person name="Otstavnykh N."/>
            <person name="Kurilenko V."/>
            <person name="Eremeev V."/>
            <person name="Velansky P."/>
            <person name="Mikhailov V."/>
            <person name="Isaeva M."/>
        </authorList>
    </citation>
    <scope>NUCLEOTIDE SEQUENCE</scope>
    <source>
        <strain evidence="1">KMM 9713</strain>
    </source>
</reference>
<dbReference type="EMBL" id="JANCMU010000007">
    <property type="protein sequence ID" value="MDG4946893.1"/>
    <property type="molecule type" value="Genomic_DNA"/>
</dbReference>
<evidence type="ECO:0000313" key="1">
    <source>
        <dbReference type="EMBL" id="MDG4946893.1"/>
    </source>
</evidence>
<gene>
    <name evidence="1" type="ORF">NMK71_10735</name>
</gene>
<keyword evidence="2" id="KW-1185">Reference proteome</keyword>
<dbReference type="RefSeq" id="WP_304417677.1">
    <property type="nucleotide sequence ID" value="NZ_JANAIE010000008.1"/>
</dbReference>